<dbReference type="InterPro" id="IPR023888">
    <property type="entry name" value="SdpC-like"/>
</dbReference>
<reference evidence="2" key="1">
    <citation type="journal article" date="2014" name="Int. J. Syst. Evol. Microbiol.">
        <title>Complete genome sequence of Corynebacterium casei LMG S-19264T (=DSM 44701T), isolated from a smear-ripened cheese.</title>
        <authorList>
            <consortium name="US DOE Joint Genome Institute (JGI-PGF)"/>
            <person name="Walter F."/>
            <person name="Albersmeier A."/>
            <person name="Kalinowski J."/>
            <person name="Ruckert C."/>
        </authorList>
    </citation>
    <scope>NUCLEOTIDE SEQUENCE</scope>
    <source>
        <strain evidence="2">CGMCC 1.12408</strain>
    </source>
</reference>
<accession>A0A916WEK9</accession>
<evidence type="ECO:0008006" key="4">
    <source>
        <dbReference type="Google" id="ProtNLM"/>
    </source>
</evidence>
<reference evidence="2" key="2">
    <citation type="submission" date="2020-09" db="EMBL/GenBank/DDBJ databases">
        <authorList>
            <person name="Sun Q."/>
            <person name="Zhou Y."/>
        </authorList>
    </citation>
    <scope>NUCLEOTIDE SEQUENCE</scope>
    <source>
        <strain evidence="2">CGMCC 1.12408</strain>
    </source>
</reference>
<evidence type="ECO:0000313" key="2">
    <source>
        <dbReference type="EMBL" id="GGA91159.1"/>
    </source>
</evidence>
<dbReference type="EMBL" id="BMEY01000028">
    <property type="protein sequence ID" value="GGA91159.1"/>
    <property type="molecule type" value="Genomic_DNA"/>
</dbReference>
<dbReference type="Proteomes" id="UP000613512">
    <property type="component" value="Unassembled WGS sequence"/>
</dbReference>
<gene>
    <name evidence="2" type="ORF">GCM10008025_37100</name>
</gene>
<keyword evidence="1" id="KW-0732">Signal</keyword>
<evidence type="ECO:0000256" key="1">
    <source>
        <dbReference type="SAM" id="SignalP"/>
    </source>
</evidence>
<dbReference type="RefSeq" id="WP_188386170.1">
    <property type="nucleotide sequence ID" value="NZ_BMEY01000028.1"/>
</dbReference>
<sequence>MKRILSVLVSFALILSILPLNVFAAGDSANAKQYSGEELLKGIIFGVGDAAKDMGVWTDEEFEINNSKEVIEQVDLLVGEIGQLDATFFDRFEENIYSSNYVKLEKNFTELNSLLDKAIENLVDRSELGIDTTTASKDGIGLNAVAAVGWLVYAGAAVTTGAAVTHVVVATAGGAAAAYLVIYGEKYFWGPDSVNDKTTQLVKEQFIDKIITTFN</sequence>
<protein>
    <recommendedName>
        <fullName evidence="4">Sporulation delaying protein family toxin</fullName>
    </recommendedName>
</protein>
<organism evidence="2 3">
    <name type="scientific">Ornithinibacillus halotolerans</name>
    <dbReference type="NCBI Taxonomy" id="1274357"/>
    <lineage>
        <taxon>Bacteria</taxon>
        <taxon>Bacillati</taxon>
        <taxon>Bacillota</taxon>
        <taxon>Bacilli</taxon>
        <taxon>Bacillales</taxon>
        <taxon>Bacillaceae</taxon>
        <taxon>Ornithinibacillus</taxon>
    </lineage>
</organism>
<dbReference type="Pfam" id="PF26137">
    <property type="entry name" value="Toxin_SdpC"/>
    <property type="match status" value="1"/>
</dbReference>
<keyword evidence="3" id="KW-1185">Reference proteome</keyword>
<feature type="signal peptide" evidence="1">
    <location>
        <begin position="1"/>
        <end position="24"/>
    </location>
</feature>
<dbReference type="AlphaFoldDB" id="A0A916WEK9"/>
<evidence type="ECO:0000313" key="3">
    <source>
        <dbReference type="Proteomes" id="UP000613512"/>
    </source>
</evidence>
<feature type="chain" id="PRO_5037455898" description="Sporulation delaying protein family toxin" evidence="1">
    <location>
        <begin position="25"/>
        <end position="215"/>
    </location>
</feature>
<comment type="caution">
    <text evidence="2">The sequence shown here is derived from an EMBL/GenBank/DDBJ whole genome shotgun (WGS) entry which is preliminary data.</text>
</comment>
<name>A0A916WEK9_9BACI</name>
<proteinExistence type="predicted"/>
<dbReference type="NCBIfam" id="TIGR04032">
    <property type="entry name" value="toxin_SdpC"/>
    <property type="match status" value="1"/>
</dbReference>